<protein>
    <submittedName>
        <fullName evidence="1">Uncharacterized protein</fullName>
    </submittedName>
</protein>
<proteinExistence type="predicted"/>
<evidence type="ECO:0000313" key="1">
    <source>
        <dbReference type="EMBL" id="EGF10640.1"/>
    </source>
</evidence>
<dbReference type="EMBL" id="AFAY01000032">
    <property type="protein sequence ID" value="EGF10640.1"/>
    <property type="molecule type" value="Genomic_DNA"/>
</dbReference>
<organism evidence="1 2">
    <name type="scientific">Neisseria bacilliformis ATCC BAA-1200</name>
    <dbReference type="NCBI Taxonomy" id="888742"/>
    <lineage>
        <taxon>Bacteria</taxon>
        <taxon>Pseudomonadati</taxon>
        <taxon>Pseudomonadota</taxon>
        <taxon>Betaproteobacteria</taxon>
        <taxon>Neisseriales</taxon>
        <taxon>Neisseriaceae</taxon>
        <taxon>Neisseria</taxon>
    </lineage>
</organism>
<dbReference type="HOGENOM" id="CLU_3313191_0_0_4"/>
<comment type="caution">
    <text evidence="1">The sequence shown here is derived from an EMBL/GenBank/DDBJ whole genome shotgun (WGS) entry which is preliminary data.</text>
</comment>
<reference evidence="1 2" key="1">
    <citation type="submission" date="2011-02" db="EMBL/GenBank/DDBJ databases">
        <authorList>
            <person name="Muzny D."/>
            <person name="Qin X."/>
            <person name="Deng J."/>
            <person name="Jiang H."/>
            <person name="Liu Y."/>
            <person name="Qu J."/>
            <person name="Song X.-Z."/>
            <person name="Zhang L."/>
            <person name="Thornton R."/>
            <person name="Coyle M."/>
            <person name="Francisco L."/>
            <person name="Jackson L."/>
            <person name="Javaid M."/>
            <person name="Korchina V."/>
            <person name="Kovar C."/>
            <person name="Mata R."/>
            <person name="Mathew T."/>
            <person name="Ngo R."/>
            <person name="Nguyen L."/>
            <person name="Nguyen N."/>
            <person name="Okwuonu G."/>
            <person name="Ongeri F."/>
            <person name="Pham C."/>
            <person name="Simmons D."/>
            <person name="Wilczek-Boney K."/>
            <person name="Hale W."/>
            <person name="Jakkamsetti A."/>
            <person name="Pham P."/>
            <person name="Ruth R."/>
            <person name="San Lucas F."/>
            <person name="Warren J."/>
            <person name="Zhang J."/>
            <person name="Zhao Z."/>
            <person name="Zhou C."/>
            <person name="Zhu D."/>
            <person name="Lee S."/>
            <person name="Bess C."/>
            <person name="Blankenburg K."/>
            <person name="Forbes L."/>
            <person name="Fu Q."/>
            <person name="Gubbala S."/>
            <person name="Hirani K."/>
            <person name="Jayaseelan J.C."/>
            <person name="Lara F."/>
            <person name="Munidasa M."/>
            <person name="Palculict T."/>
            <person name="Patil S."/>
            <person name="Pu L.-L."/>
            <person name="Saada N."/>
            <person name="Tang L."/>
            <person name="Weissenberger G."/>
            <person name="Zhu Y."/>
            <person name="Hemphill L."/>
            <person name="Shang Y."/>
            <person name="Youmans B."/>
            <person name="Ayvaz T."/>
            <person name="Ross M."/>
            <person name="Santibanez J."/>
            <person name="Aqrawi P."/>
            <person name="Gross S."/>
            <person name="Joshi V."/>
            <person name="Fowler G."/>
            <person name="Nazareth L."/>
            <person name="Reid J."/>
            <person name="Worley K."/>
            <person name="Petrosino J."/>
            <person name="Highlander S."/>
            <person name="Gibbs R."/>
        </authorList>
    </citation>
    <scope>NUCLEOTIDE SEQUENCE [LARGE SCALE GENOMIC DNA]</scope>
    <source>
        <strain evidence="1 2">ATCC BAA-1200</strain>
    </source>
</reference>
<evidence type="ECO:0000313" key="2">
    <source>
        <dbReference type="Proteomes" id="UP000004105"/>
    </source>
</evidence>
<dbReference type="AlphaFoldDB" id="F2BD64"/>
<name>F2BD64_9NEIS</name>
<keyword evidence="2" id="KW-1185">Reference proteome</keyword>
<accession>F2BD64</accession>
<gene>
    <name evidence="1" type="ORF">HMPREF9123_1666</name>
</gene>
<dbReference type="Proteomes" id="UP000004105">
    <property type="component" value="Unassembled WGS sequence"/>
</dbReference>
<sequence length="39" mass="4209">MGHDCRTVGVCREKAALCHKGRGRLKSCFSDGLCEPCAI</sequence>